<protein>
    <submittedName>
        <fullName evidence="1">Uncharacterized protein</fullName>
    </submittedName>
</protein>
<proteinExistence type="predicted"/>
<sequence>MFAKEVTDLSIQAQDCLSSNVHGLSRYPSYSKMYRPAL</sequence>
<dbReference type="EMBL" id="FQXC01000002">
    <property type="protein sequence ID" value="SHH33012.1"/>
    <property type="molecule type" value="Genomic_DNA"/>
</dbReference>
<organism evidence="1 2">
    <name type="scientific">Marivita hallyeonensis</name>
    <dbReference type="NCBI Taxonomy" id="996342"/>
    <lineage>
        <taxon>Bacteria</taxon>
        <taxon>Pseudomonadati</taxon>
        <taxon>Pseudomonadota</taxon>
        <taxon>Alphaproteobacteria</taxon>
        <taxon>Rhodobacterales</taxon>
        <taxon>Roseobacteraceae</taxon>
        <taxon>Marivita</taxon>
    </lineage>
</organism>
<keyword evidence="2" id="KW-1185">Reference proteome</keyword>
<name>A0A1M5S2Z4_9RHOB</name>
<dbReference type="Proteomes" id="UP000184221">
    <property type="component" value="Unassembled WGS sequence"/>
</dbReference>
<evidence type="ECO:0000313" key="2">
    <source>
        <dbReference type="Proteomes" id="UP000184221"/>
    </source>
</evidence>
<gene>
    <name evidence="1" type="ORF">SAMN05443551_1991</name>
</gene>
<evidence type="ECO:0000313" key="1">
    <source>
        <dbReference type="EMBL" id="SHH33012.1"/>
    </source>
</evidence>
<accession>A0A1M5S2Z4</accession>
<dbReference type="AlphaFoldDB" id="A0A1M5S2Z4"/>
<reference evidence="1 2" key="1">
    <citation type="submission" date="2016-11" db="EMBL/GenBank/DDBJ databases">
        <authorList>
            <person name="Jaros S."/>
            <person name="Januszkiewicz K."/>
            <person name="Wedrychowicz H."/>
        </authorList>
    </citation>
    <scope>NUCLEOTIDE SEQUENCE [LARGE SCALE GENOMIC DNA]</scope>
    <source>
        <strain evidence="1 2">DSM 29431</strain>
    </source>
</reference>